<evidence type="ECO:0000313" key="3">
    <source>
        <dbReference type="Proteomes" id="UP000828390"/>
    </source>
</evidence>
<evidence type="ECO:0000313" key="2">
    <source>
        <dbReference type="EMBL" id="KAH3894843.1"/>
    </source>
</evidence>
<keyword evidence="3" id="KW-1185">Reference proteome</keyword>
<dbReference type="EMBL" id="JAIWYP010000015">
    <property type="protein sequence ID" value="KAH3705719.1"/>
    <property type="molecule type" value="Genomic_DNA"/>
</dbReference>
<dbReference type="AlphaFoldDB" id="A0A9D4NE88"/>
<gene>
    <name evidence="2" type="ORF">DPMN_019002</name>
    <name evidence="1" type="ORF">DPMN_080797</name>
</gene>
<reference evidence="2" key="2">
    <citation type="submission" date="2020-11" db="EMBL/GenBank/DDBJ databases">
        <authorList>
            <person name="McCartney M.A."/>
            <person name="Auch B."/>
            <person name="Kono T."/>
            <person name="Mallez S."/>
            <person name="Becker A."/>
            <person name="Gohl D.M."/>
            <person name="Silverstein K.A.T."/>
            <person name="Koren S."/>
            <person name="Bechman K.B."/>
            <person name="Herman A."/>
            <person name="Abrahante J.E."/>
            <person name="Garbe J."/>
        </authorList>
    </citation>
    <scope>NUCLEOTIDE SEQUENCE</scope>
    <source>
        <strain evidence="2">Duluth1</strain>
        <tissue evidence="2">Whole animal</tissue>
    </source>
</reference>
<organism evidence="2 3">
    <name type="scientific">Dreissena polymorpha</name>
    <name type="common">Zebra mussel</name>
    <name type="synonym">Mytilus polymorpha</name>
    <dbReference type="NCBI Taxonomy" id="45954"/>
    <lineage>
        <taxon>Eukaryota</taxon>
        <taxon>Metazoa</taxon>
        <taxon>Spiralia</taxon>
        <taxon>Lophotrochozoa</taxon>
        <taxon>Mollusca</taxon>
        <taxon>Bivalvia</taxon>
        <taxon>Autobranchia</taxon>
        <taxon>Heteroconchia</taxon>
        <taxon>Euheterodonta</taxon>
        <taxon>Imparidentia</taxon>
        <taxon>Neoheterodontei</taxon>
        <taxon>Myida</taxon>
        <taxon>Dreissenoidea</taxon>
        <taxon>Dreissenidae</taxon>
        <taxon>Dreissena</taxon>
    </lineage>
</organism>
<dbReference type="EMBL" id="JAIWYP010000001">
    <property type="protein sequence ID" value="KAH3894843.1"/>
    <property type="molecule type" value="Genomic_DNA"/>
</dbReference>
<evidence type="ECO:0000313" key="1">
    <source>
        <dbReference type="EMBL" id="KAH3705719.1"/>
    </source>
</evidence>
<proteinExistence type="predicted"/>
<accession>A0A9D4NE88</accession>
<dbReference type="Proteomes" id="UP000828390">
    <property type="component" value="Unassembled WGS sequence"/>
</dbReference>
<reference evidence="2" key="1">
    <citation type="journal article" date="2019" name="bioRxiv">
        <title>The Genome of the Zebra Mussel, Dreissena polymorpha: A Resource for Invasive Species Research.</title>
        <authorList>
            <person name="McCartney M.A."/>
            <person name="Auch B."/>
            <person name="Kono T."/>
            <person name="Mallez S."/>
            <person name="Zhang Y."/>
            <person name="Obille A."/>
            <person name="Becker A."/>
            <person name="Abrahante J.E."/>
            <person name="Garbe J."/>
            <person name="Badalamenti J.P."/>
            <person name="Herman A."/>
            <person name="Mangelson H."/>
            <person name="Liachko I."/>
            <person name="Sullivan S."/>
            <person name="Sone E.D."/>
            <person name="Koren S."/>
            <person name="Silverstein K.A.T."/>
            <person name="Beckman K.B."/>
            <person name="Gohl D.M."/>
        </authorList>
    </citation>
    <scope>NUCLEOTIDE SEQUENCE</scope>
    <source>
        <strain evidence="2">Duluth1</strain>
        <tissue evidence="2">Whole animal</tissue>
    </source>
</reference>
<name>A0A9D4NE88_DREPO</name>
<sequence>MDLCGMVSSLDGAQPKLPEVTPSRYDGLMKTMIQGNLYGSLEYHQRRQSLSKESTCPSEFSTRIRRLYVTHFLN</sequence>
<comment type="caution">
    <text evidence="2">The sequence shown here is derived from an EMBL/GenBank/DDBJ whole genome shotgun (WGS) entry which is preliminary data.</text>
</comment>
<protein>
    <submittedName>
        <fullName evidence="2">Uncharacterized protein</fullName>
    </submittedName>
</protein>